<accession>A0A1M7PDE2</accession>
<evidence type="ECO:0000313" key="2">
    <source>
        <dbReference type="EMBL" id="SHN14957.1"/>
    </source>
</evidence>
<dbReference type="OrthoDB" id="3532123at2"/>
<proteinExistence type="predicted"/>
<organism evidence="2 3">
    <name type="scientific">Cryptosporangium aurantiacum</name>
    <dbReference type="NCBI Taxonomy" id="134849"/>
    <lineage>
        <taxon>Bacteria</taxon>
        <taxon>Bacillati</taxon>
        <taxon>Actinomycetota</taxon>
        <taxon>Actinomycetes</taxon>
        <taxon>Cryptosporangiales</taxon>
        <taxon>Cryptosporangiaceae</taxon>
        <taxon>Cryptosporangium</taxon>
    </lineage>
</organism>
<feature type="transmembrane region" description="Helical" evidence="1">
    <location>
        <begin position="47"/>
        <end position="65"/>
    </location>
</feature>
<keyword evidence="1" id="KW-0812">Transmembrane</keyword>
<reference evidence="2 3" key="1">
    <citation type="submission" date="2016-11" db="EMBL/GenBank/DDBJ databases">
        <authorList>
            <person name="Jaros S."/>
            <person name="Januszkiewicz K."/>
            <person name="Wedrychowicz H."/>
        </authorList>
    </citation>
    <scope>NUCLEOTIDE SEQUENCE [LARGE SCALE GENOMIC DNA]</scope>
    <source>
        <strain evidence="2 3">DSM 46144</strain>
    </source>
</reference>
<evidence type="ECO:0000313" key="3">
    <source>
        <dbReference type="Proteomes" id="UP000184440"/>
    </source>
</evidence>
<evidence type="ECO:0000256" key="1">
    <source>
        <dbReference type="SAM" id="Phobius"/>
    </source>
</evidence>
<feature type="transmembrane region" description="Helical" evidence="1">
    <location>
        <begin position="179"/>
        <end position="198"/>
    </location>
</feature>
<keyword evidence="3" id="KW-1185">Reference proteome</keyword>
<keyword evidence="1" id="KW-1133">Transmembrane helix</keyword>
<dbReference type="EMBL" id="FRCS01000003">
    <property type="protein sequence ID" value="SHN14957.1"/>
    <property type="molecule type" value="Genomic_DNA"/>
</dbReference>
<name>A0A1M7PDE2_9ACTN</name>
<feature type="transmembrane region" description="Helical" evidence="1">
    <location>
        <begin position="121"/>
        <end position="142"/>
    </location>
</feature>
<keyword evidence="1" id="KW-0472">Membrane</keyword>
<feature type="transmembrane region" description="Helical" evidence="1">
    <location>
        <begin position="6"/>
        <end position="26"/>
    </location>
</feature>
<protein>
    <submittedName>
        <fullName evidence="2">Uncharacterized protein</fullName>
    </submittedName>
</protein>
<feature type="transmembrane region" description="Helical" evidence="1">
    <location>
        <begin position="263"/>
        <end position="285"/>
    </location>
</feature>
<dbReference type="STRING" id="134849.SAMN05443668_103236"/>
<dbReference type="Proteomes" id="UP000184440">
    <property type="component" value="Unassembled WGS sequence"/>
</dbReference>
<sequence length="295" mass="31010">MDGSLGVAFLYGLAIFGGLGALVSWRSSRRPVAVVDDLPWSIVWPTALHRWTGITIGAVVGIVIARSGELATGLLMAAPLFGLCTVVGVITGELTIRPPRGPARTATLEVRRIRDYLPRSLSRAVAVTGILLLALFAFTTAAGRPDGLGHAGRALSRQCGSDGPEFRVPWPGLFYTGRLAVAVAVGLLLAYVALCTIVRRPRPDRSTDASVDDALRERAARTVTGAVGILLAVPLAGVSLTAANSLLLFSCGPKWWDDLGFGLLMLVPVSLTFAGWCAAPVLAPLTRANPRGRAQ</sequence>
<dbReference type="RefSeq" id="WP_143175159.1">
    <property type="nucleotide sequence ID" value="NZ_FRCS01000003.1"/>
</dbReference>
<gene>
    <name evidence="2" type="ORF">SAMN05443668_103236</name>
</gene>
<feature type="transmembrane region" description="Helical" evidence="1">
    <location>
        <begin position="219"/>
        <end position="243"/>
    </location>
</feature>
<feature type="transmembrane region" description="Helical" evidence="1">
    <location>
        <begin position="71"/>
        <end position="90"/>
    </location>
</feature>
<dbReference type="AlphaFoldDB" id="A0A1M7PDE2"/>